<dbReference type="Pfam" id="PF05368">
    <property type="entry name" value="NmrA"/>
    <property type="match status" value="1"/>
</dbReference>
<feature type="domain" description="NmrA-like" evidence="3">
    <location>
        <begin position="5"/>
        <end position="242"/>
    </location>
</feature>
<evidence type="ECO:0000259" key="3">
    <source>
        <dbReference type="Pfam" id="PF05368"/>
    </source>
</evidence>
<organism evidence="4 5">
    <name type="scientific">Neoarthrinium moseri</name>
    <dbReference type="NCBI Taxonomy" id="1658444"/>
    <lineage>
        <taxon>Eukaryota</taxon>
        <taxon>Fungi</taxon>
        <taxon>Dikarya</taxon>
        <taxon>Ascomycota</taxon>
        <taxon>Pezizomycotina</taxon>
        <taxon>Sordariomycetes</taxon>
        <taxon>Xylariomycetidae</taxon>
        <taxon>Amphisphaeriales</taxon>
        <taxon>Apiosporaceae</taxon>
        <taxon>Neoarthrinium</taxon>
    </lineage>
</organism>
<dbReference type="Proteomes" id="UP000829685">
    <property type="component" value="Unassembled WGS sequence"/>
</dbReference>
<reference evidence="4" key="1">
    <citation type="submission" date="2021-03" db="EMBL/GenBank/DDBJ databases">
        <title>Revisited historic fungal species revealed as producer of novel bioactive compounds through whole genome sequencing and comparative genomics.</title>
        <authorList>
            <person name="Vignolle G.A."/>
            <person name="Hochenegger N."/>
            <person name="Mach R.L."/>
            <person name="Mach-Aigner A.R."/>
            <person name="Javad Rahimi M."/>
            <person name="Salim K.A."/>
            <person name="Chan C.M."/>
            <person name="Lim L.B.L."/>
            <person name="Cai F."/>
            <person name="Druzhinina I.S."/>
            <person name="U'Ren J.M."/>
            <person name="Derntl C."/>
        </authorList>
    </citation>
    <scope>NUCLEOTIDE SEQUENCE</scope>
    <source>
        <strain evidence="4">TUCIM 5799</strain>
    </source>
</reference>
<evidence type="ECO:0000256" key="1">
    <source>
        <dbReference type="ARBA" id="ARBA00006328"/>
    </source>
</evidence>
<dbReference type="InterPro" id="IPR036291">
    <property type="entry name" value="NAD(P)-bd_dom_sf"/>
</dbReference>
<dbReference type="SUPFAM" id="SSF51735">
    <property type="entry name" value="NAD(P)-binding Rossmann-fold domains"/>
    <property type="match status" value="1"/>
</dbReference>
<dbReference type="EMBL" id="JAFIMR010000054">
    <property type="protein sequence ID" value="KAI1854319.1"/>
    <property type="molecule type" value="Genomic_DNA"/>
</dbReference>
<dbReference type="AlphaFoldDB" id="A0A9P9WAA6"/>
<evidence type="ECO:0000313" key="5">
    <source>
        <dbReference type="Proteomes" id="UP000829685"/>
    </source>
</evidence>
<sequence>MATYLVTQATGYQGRLTITHLLAAGAKVHALVRDLQRIPPILQSPGVTVFKGNSHEFEEVFQAAQGCAGVYLNTFPIPGLETQQAKTVVDACKKAGLKTIVVCTTFCTGNKAMWDDTVTEECDLRGYYSSKAEVEDIVRRAGFDAYTILRPAFLHVDYMTPHAYGNFPRLPTHGELDHAYNDGVRMSQTDANDVGKYAAAALQNPAKFGGHEIDLGNENFTIQEVRDILVRVSGRQVQAGRRSPQEIEEAKTTVPGQKFQLWANFKDFSGGVATAKEVQAKFGIPFTSLEMALKRDKERLLECLPAQASVV</sequence>
<dbReference type="PANTHER" id="PTHR42748">
    <property type="entry name" value="NITROGEN METABOLITE REPRESSION PROTEIN NMRA FAMILY MEMBER"/>
    <property type="match status" value="1"/>
</dbReference>
<keyword evidence="5" id="KW-1185">Reference proteome</keyword>
<dbReference type="PANTHER" id="PTHR42748:SF7">
    <property type="entry name" value="NMRA LIKE REDOX SENSOR 1-RELATED"/>
    <property type="match status" value="1"/>
</dbReference>
<comment type="similarity">
    <text evidence="1">Belongs to the NmrA-type oxidoreductase family.</text>
</comment>
<comment type="caution">
    <text evidence="4">The sequence shown here is derived from an EMBL/GenBank/DDBJ whole genome shotgun (WGS) entry which is preliminary data.</text>
</comment>
<dbReference type="InterPro" id="IPR008030">
    <property type="entry name" value="NmrA-like"/>
</dbReference>
<dbReference type="Gene3D" id="3.40.50.720">
    <property type="entry name" value="NAD(P)-binding Rossmann-like Domain"/>
    <property type="match status" value="1"/>
</dbReference>
<accession>A0A9P9WAA6</accession>
<evidence type="ECO:0000256" key="2">
    <source>
        <dbReference type="ARBA" id="ARBA00022857"/>
    </source>
</evidence>
<dbReference type="InterPro" id="IPR051164">
    <property type="entry name" value="NmrA-like_oxidored"/>
</dbReference>
<evidence type="ECO:0000313" key="4">
    <source>
        <dbReference type="EMBL" id="KAI1854319.1"/>
    </source>
</evidence>
<protein>
    <recommendedName>
        <fullName evidence="3">NmrA-like domain-containing protein</fullName>
    </recommendedName>
</protein>
<proteinExistence type="inferred from homology"/>
<keyword evidence="2" id="KW-0521">NADP</keyword>
<gene>
    <name evidence="4" type="ORF">JX265_012488</name>
</gene>
<name>A0A9P9WAA6_9PEZI</name>